<feature type="chain" id="PRO_5012122315" evidence="2">
    <location>
        <begin position="19"/>
        <end position="398"/>
    </location>
</feature>
<dbReference type="EMBL" id="FWXS01000005">
    <property type="protein sequence ID" value="SMC67857.1"/>
    <property type="molecule type" value="Genomic_DNA"/>
</dbReference>
<dbReference type="RefSeq" id="WP_084017454.1">
    <property type="nucleotide sequence ID" value="NZ_FWXS01000005.1"/>
</dbReference>
<feature type="signal peptide" evidence="2">
    <location>
        <begin position="1"/>
        <end position="18"/>
    </location>
</feature>
<dbReference type="PANTHER" id="PTHR12411">
    <property type="entry name" value="CYSTEINE PROTEASE FAMILY C1-RELATED"/>
    <property type="match status" value="1"/>
</dbReference>
<dbReference type="InterPro" id="IPR013128">
    <property type="entry name" value="Peptidase_C1A"/>
</dbReference>
<keyword evidence="4" id="KW-0378">Hydrolase</keyword>
<dbReference type="InterPro" id="IPR000668">
    <property type="entry name" value="Peptidase_C1A_C"/>
</dbReference>
<dbReference type="OrthoDB" id="3648721at2"/>
<dbReference type="InterPro" id="IPR025660">
    <property type="entry name" value="Pept_his_AS"/>
</dbReference>
<protein>
    <submittedName>
        <fullName evidence="4">Cysteine protease, C1A family</fullName>
    </submittedName>
</protein>
<keyword evidence="2" id="KW-0732">Signal</keyword>
<name>A0A1W2B4F0_9FLAO</name>
<dbReference type="Proteomes" id="UP000192393">
    <property type="component" value="Unassembled WGS sequence"/>
</dbReference>
<evidence type="ECO:0000313" key="4">
    <source>
        <dbReference type="EMBL" id="SMC67857.1"/>
    </source>
</evidence>
<accession>A0A1W2B4F0</accession>
<dbReference type="Pfam" id="PF00112">
    <property type="entry name" value="Peptidase_C1"/>
    <property type="match status" value="1"/>
</dbReference>
<evidence type="ECO:0000259" key="3">
    <source>
        <dbReference type="SMART" id="SM00645"/>
    </source>
</evidence>
<sequence length="398" mass="44210">MKNIITLVLALSFSIAFSQDFKLKGTGFDKPTEKEVATTKKLKSEFIGAGEKLYETTLKNYADVSQSKLDLREIGGVTPVRDQGTCGSCWAFSAVAAMESNYALKHGEYIDLSEQSILGCSGGGNCANGGWYSTVFAWLLDDSSAFLTDETNSPYINQDACAPDAKPLELKVINYGVLETEDWLSSKNKIEDIKAAIIKYGAVSAAVFSGNNDFLDYKTGVIRGNNEYGVDHAITIVGWDDSVQAWLIKNSWGELWGEKGYGWVGYDACNIGLASWVDISSKDSKIIPVPISPDKVVVNFIDQLGKTQNYQEIYVKVDDGEPYRFYMNEKNKEYHNYVPMSKGKHNIQIITKSVVEKNGKNAMIFGVLKGDIEVDKNKSFTIEYDKVFKDNVFNLKLK</sequence>
<feature type="domain" description="Peptidase C1A papain C-terminal" evidence="3">
    <location>
        <begin position="65"/>
        <end position="279"/>
    </location>
</feature>
<dbReference type="InterPro" id="IPR000169">
    <property type="entry name" value="Pept_cys_AS"/>
</dbReference>
<dbReference type="AlphaFoldDB" id="A0A1W2B4F0"/>
<keyword evidence="5" id="KW-1185">Reference proteome</keyword>
<comment type="similarity">
    <text evidence="1">Belongs to the peptidase C1 family.</text>
</comment>
<dbReference type="STRING" id="1434700.SAMN06296427_105256"/>
<organism evidence="4 5">
    <name type="scientific">Moheibacter sediminis</name>
    <dbReference type="NCBI Taxonomy" id="1434700"/>
    <lineage>
        <taxon>Bacteria</taxon>
        <taxon>Pseudomonadati</taxon>
        <taxon>Bacteroidota</taxon>
        <taxon>Flavobacteriia</taxon>
        <taxon>Flavobacteriales</taxon>
        <taxon>Weeksellaceae</taxon>
        <taxon>Moheibacter</taxon>
    </lineage>
</organism>
<dbReference type="PRINTS" id="PR00705">
    <property type="entry name" value="PAPAIN"/>
</dbReference>
<gene>
    <name evidence="4" type="ORF">SAMN06296427_105256</name>
</gene>
<proteinExistence type="inferred from homology"/>
<dbReference type="InterPro" id="IPR038765">
    <property type="entry name" value="Papain-like_cys_pep_sf"/>
</dbReference>
<dbReference type="CDD" id="cd02248">
    <property type="entry name" value="Peptidase_C1A"/>
    <property type="match status" value="1"/>
</dbReference>
<dbReference type="SMART" id="SM00645">
    <property type="entry name" value="Pept_C1"/>
    <property type="match status" value="1"/>
</dbReference>
<dbReference type="GO" id="GO:0006508">
    <property type="term" value="P:proteolysis"/>
    <property type="evidence" value="ECO:0007669"/>
    <property type="project" value="UniProtKB-KW"/>
</dbReference>
<dbReference type="GO" id="GO:0008234">
    <property type="term" value="F:cysteine-type peptidase activity"/>
    <property type="evidence" value="ECO:0007669"/>
    <property type="project" value="InterPro"/>
</dbReference>
<dbReference type="Gene3D" id="3.90.70.10">
    <property type="entry name" value="Cysteine proteinases"/>
    <property type="match status" value="1"/>
</dbReference>
<dbReference type="SUPFAM" id="SSF54001">
    <property type="entry name" value="Cysteine proteinases"/>
    <property type="match status" value="1"/>
</dbReference>
<dbReference type="PROSITE" id="PS00639">
    <property type="entry name" value="THIOL_PROTEASE_HIS"/>
    <property type="match status" value="1"/>
</dbReference>
<dbReference type="PROSITE" id="PS00139">
    <property type="entry name" value="THIOL_PROTEASE_CYS"/>
    <property type="match status" value="1"/>
</dbReference>
<evidence type="ECO:0000256" key="2">
    <source>
        <dbReference type="SAM" id="SignalP"/>
    </source>
</evidence>
<evidence type="ECO:0000313" key="5">
    <source>
        <dbReference type="Proteomes" id="UP000192393"/>
    </source>
</evidence>
<dbReference type="InterPro" id="IPR039417">
    <property type="entry name" value="Peptidase_C1A_papain-like"/>
</dbReference>
<evidence type="ECO:0000256" key="1">
    <source>
        <dbReference type="ARBA" id="ARBA00008455"/>
    </source>
</evidence>
<reference evidence="4 5" key="1">
    <citation type="submission" date="2017-04" db="EMBL/GenBank/DDBJ databases">
        <authorList>
            <person name="Afonso C.L."/>
            <person name="Miller P.J."/>
            <person name="Scott M.A."/>
            <person name="Spackman E."/>
            <person name="Goraichik I."/>
            <person name="Dimitrov K.M."/>
            <person name="Suarez D.L."/>
            <person name="Swayne D.E."/>
        </authorList>
    </citation>
    <scope>NUCLEOTIDE SEQUENCE [LARGE SCALE GENOMIC DNA]</scope>
    <source>
        <strain evidence="4 5">CGMCC 1.12708</strain>
    </source>
</reference>
<keyword evidence="4" id="KW-0645">Protease</keyword>